<dbReference type="Proteomes" id="UP000237441">
    <property type="component" value="Unassembled WGS sequence"/>
</dbReference>
<evidence type="ECO:0000259" key="2">
    <source>
        <dbReference type="PROSITE" id="PS50181"/>
    </source>
</evidence>
<gene>
    <name evidence="3" type="ORF">BB8028_0004g01890</name>
</gene>
<dbReference type="InterPro" id="IPR036047">
    <property type="entry name" value="F-box-like_dom_sf"/>
</dbReference>
<feature type="region of interest" description="Disordered" evidence="1">
    <location>
        <begin position="375"/>
        <end position="402"/>
    </location>
</feature>
<evidence type="ECO:0000313" key="4">
    <source>
        <dbReference type="Proteomes" id="UP000237441"/>
    </source>
</evidence>
<dbReference type="OrthoDB" id="3692147at2759"/>
<protein>
    <recommendedName>
        <fullName evidence="2">F-box domain-containing protein</fullName>
    </recommendedName>
</protein>
<dbReference type="Pfam" id="PF00646">
    <property type="entry name" value="F-box"/>
    <property type="match status" value="1"/>
</dbReference>
<accession>A0A2S7YAQ9</accession>
<name>A0A2S7YAQ9_BEABA</name>
<evidence type="ECO:0000256" key="1">
    <source>
        <dbReference type="SAM" id="MobiDB-lite"/>
    </source>
</evidence>
<organism evidence="3 4">
    <name type="scientific">Beauveria bassiana</name>
    <name type="common">White muscardine disease fungus</name>
    <name type="synonym">Tritirachium shiotae</name>
    <dbReference type="NCBI Taxonomy" id="176275"/>
    <lineage>
        <taxon>Eukaryota</taxon>
        <taxon>Fungi</taxon>
        <taxon>Dikarya</taxon>
        <taxon>Ascomycota</taxon>
        <taxon>Pezizomycotina</taxon>
        <taxon>Sordariomycetes</taxon>
        <taxon>Hypocreomycetidae</taxon>
        <taxon>Hypocreales</taxon>
        <taxon>Cordycipitaceae</taxon>
        <taxon>Beauveria</taxon>
    </lineage>
</organism>
<dbReference type="AlphaFoldDB" id="A0A2S7YAQ9"/>
<dbReference type="SUPFAM" id="SSF81383">
    <property type="entry name" value="F-box domain"/>
    <property type="match status" value="1"/>
</dbReference>
<dbReference type="InterPro" id="IPR001810">
    <property type="entry name" value="F-box_dom"/>
</dbReference>
<sequence>MPNSLWSLARARVKQAYNNTNNKNKNTTTTTLDRPTIVAMTTKPATKCKALPLHPGSQPPSYEDSIPDLGKLDHLLRRIFENQLYSPLARLPDHILVNIMRSSDLKSLFRLRHTSRIFMILFSVNPVFKSLHLTSDDHQRFYDTARLWEVPRRIIPTRQEAFFLESRRICQICLNSRRGDRLGRTLLSSMPVLYCSGCRTTHREMHFSARMRNAIDDDRDEMQAFDPNVCDCVDYYLGHPSLQLQRPIRTCPAPAIARWQESAPEGGFISETGRCAYKRHGFTFDGVGIQLRVDFLKCHDATKEMLAMRKTLVCAIDPDAASSAGWGDVVSWMSSDTIADPKQRGLFYCPRGNCDTWRLQTFDVHLRAIEAKQMQREKLASTTTKNGKRKARRRGRRGGGGE</sequence>
<feature type="compositionally biased region" description="Basic residues" evidence="1">
    <location>
        <begin position="386"/>
        <end position="402"/>
    </location>
</feature>
<comment type="caution">
    <text evidence="3">The sequence shown here is derived from an EMBL/GenBank/DDBJ whole genome shotgun (WGS) entry which is preliminary data.</text>
</comment>
<proteinExistence type="predicted"/>
<evidence type="ECO:0000313" key="3">
    <source>
        <dbReference type="EMBL" id="PQK13258.1"/>
    </source>
</evidence>
<feature type="domain" description="F-box" evidence="2">
    <location>
        <begin position="85"/>
        <end position="131"/>
    </location>
</feature>
<dbReference type="PROSITE" id="PS50181">
    <property type="entry name" value="FBOX"/>
    <property type="match status" value="1"/>
</dbReference>
<dbReference type="EMBL" id="JRHA01000004">
    <property type="protein sequence ID" value="PQK13258.1"/>
    <property type="molecule type" value="Genomic_DNA"/>
</dbReference>
<reference evidence="3 4" key="1">
    <citation type="submission" date="2016-07" db="EMBL/GenBank/DDBJ databases">
        <title>Comparative genomics of the entomopathogenic fungus Beauveria bassiana.</title>
        <authorList>
            <person name="Valero Jimenez C.A."/>
            <person name="Zwaan B.J."/>
            <person name="Van Kan J.A."/>
            <person name="Takken W."/>
            <person name="Debets A.J."/>
            <person name="Schoustra S.E."/>
            <person name="Koenraadt C.J."/>
        </authorList>
    </citation>
    <scope>NUCLEOTIDE SEQUENCE [LARGE SCALE GENOMIC DNA]</scope>
    <source>
        <strain evidence="3 4">ARSEF 8028</strain>
    </source>
</reference>